<dbReference type="AlphaFoldDB" id="A0A1R1PU39"/>
<dbReference type="PANTHER" id="PTHR13009:SF22">
    <property type="entry name" value="LD43819P"/>
    <property type="match status" value="1"/>
</dbReference>
<evidence type="ECO:0000313" key="3">
    <source>
        <dbReference type="EMBL" id="OMH84478.1"/>
    </source>
</evidence>
<dbReference type="GO" id="GO:0051087">
    <property type="term" value="F:protein-folding chaperone binding"/>
    <property type="evidence" value="ECO:0007669"/>
    <property type="project" value="InterPro"/>
</dbReference>
<dbReference type="GO" id="GO:0006457">
    <property type="term" value="P:protein folding"/>
    <property type="evidence" value="ECO:0007669"/>
    <property type="project" value="TreeGrafter"/>
</dbReference>
<dbReference type="EMBL" id="LSSK01000190">
    <property type="protein sequence ID" value="OMH84478.1"/>
    <property type="molecule type" value="Genomic_DNA"/>
</dbReference>
<dbReference type="Pfam" id="PF08327">
    <property type="entry name" value="AHSA1"/>
    <property type="match status" value="1"/>
</dbReference>
<dbReference type="InterPro" id="IPR023393">
    <property type="entry name" value="START-like_dom_sf"/>
</dbReference>
<dbReference type="Proteomes" id="UP000188320">
    <property type="component" value="Unassembled WGS sequence"/>
</dbReference>
<dbReference type="CDD" id="cd08892">
    <property type="entry name" value="SRPBCC_Aha1"/>
    <property type="match status" value="1"/>
</dbReference>
<dbReference type="Gene3D" id="3.15.10.20">
    <property type="entry name" value="Activator of Hsp90 ATPase Aha1, N-terminal domain"/>
    <property type="match status" value="1"/>
</dbReference>
<gene>
    <name evidence="3" type="ORF">AX774_g1998</name>
</gene>
<dbReference type="OrthoDB" id="567237at2759"/>
<keyword evidence="4" id="KW-1185">Reference proteome</keyword>
<evidence type="ECO:0000313" key="4">
    <source>
        <dbReference type="Proteomes" id="UP000188320"/>
    </source>
</evidence>
<comment type="caution">
    <text evidence="3">The sequence shown here is derived from an EMBL/GenBank/DDBJ whole genome shotgun (WGS) entry which is preliminary data.</text>
</comment>
<dbReference type="SUPFAM" id="SSF103111">
    <property type="entry name" value="Activator of Hsp90 ATPase, Aha1"/>
    <property type="match status" value="1"/>
</dbReference>
<dbReference type="Pfam" id="PF09229">
    <property type="entry name" value="Aha1_N"/>
    <property type="match status" value="1"/>
</dbReference>
<dbReference type="SMART" id="SM01000">
    <property type="entry name" value="Aha1_N"/>
    <property type="match status" value="1"/>
</dbReference>
<dbReference type="InterPro" id="IPR036338">
    <property type="entry name" value="Aha1"/>
</dbReference>
<evidence type="ECO:0000256" key="1">
    <source>
        <dbReference type="ARBA" id="ARBA00006817"/>
    </source>
</evidence>
<dbReference type="GO" id="GO:0001671">
    <property type="term" value="F:ATPase activator activity"/>
    <property type="evidence" value="ECO:0007669"/>
    <property type="project" value="InterPro"/>
</dbReference>
<name>A0A1R1PU39_ZANCU</name>
<protein>
    <recommendedName>
        <fullName evidence="2">Activator of Hsp90 ATPase AHSA1-like N-terminal domain-containing protein</fullName>
    </recommendedName>
</protein>
<proteinExistence type="inferred from homology"/>
<dbReference type="InterPro" id="IPR013538">
    <property type="entry name" value="ASHA1/2-like_C"/>
</dbReference>
<feature type="domain" description="Activator of Hsp90 ATPase AHSA1-like N-terminal" evidence="2">
    <location>
        <begin position="16"/>
        <end position="150"/>
    </location>
</feature>
<reference evidence="4" key="1">
    <citation type="submission" date="2017-01" db="EMBL/GenBank/DDBJ databases">
        <authorList>
            <person name="Wang Y."/>
            <person name="White M."/>
            <person name="Kvist S."/>
            <person name="Moncalvo J.-M."/>
        </authorList>
    </citation>
    <scope>NUCLEOTIDE SEQUENCE [LARGE SCALE GENOMIC DNA]</scope>
    <source>
        <strain evidence="4">COL-18-3</strain>
    </source>
</reference>
<dbReference type="GO" id="GO:0005829">
    <property type="term" value="C:cytosol"/>
    <property type="evidence" value="ECO:0007669"/>
    <property type="project" value="TreeGrafter"/>
</dbReference>
<sequence>MSQTNWKNVNNWHWTEKNCLKWSKEYFEQNLKGIETHNGSIKVYVDKVDDVKGDAILNQRKGKIITLYDLEINMKWKGENEKTGKKAEGSINVPEVAHDSELDDYVFDVRLEKDDSEGWEIKEIARKELTKEIKKVFAEFSKALINENLKDVYIEKPESREGSALKSTDKASTNSSVSSVTAAFKAGETGLTLSAKATQSASHTTTGSIKLKSEFMASSDALYDALTNPERAAAWTRDSKAQVSDAPNSPFVLFGGNVTGEILESTKNKNLVLKWRNSNWPQNHFSRVSISLSQTDNSTILELEQSEVPIGELEITERNWEHYYFSPIKSTFGWGFYV</sequence>
<evidence type="ECO:0000259" key="2">
    <source>
        <dbReference type="SMART" id="SM01000"/>
    </source>
</evidence>
<organism evidence="3 4">
    <name type="scientific">Zancudomyces culisetae</name>
    <name type="common">Gut fungus</name>
    <name type="synonym">Smittium culisetae</name>
    <dbReference type="NCBI Taxonomy" id="1213189"/>
    <lineage>
        <taxon>Eukaryota</taxon>
        <taxon>Fungi</taxon>
        <taxon>Fungi incertae sedis</taxon>
        <taxon>Zoopagomycota</taxon>
        <taxon>Kickxellomycotina</taxon>
        <taxon>Harpellomycetes</taxon>
        <taxon>Harpellales</taxon>
        <taxon>Legeriomycetaceae</taxon>
        <taxon>Zancudomyces</taxon>
    </lineage>
</organism>
<accession>A0A1R1PU39</accession>
<dbReference type="Gene3D" id="3.30.530.20">
    <property type="match status" value="1"/>
</dbReference>
<dbReference type="InterPro" id="IPR015310">
    <property type="entry name" value="AHSA1-like_N"/>
</dbReference>
<dbReference type="PANTHER" id="PTHR13009">
    <property type="entry name" value="HEAT SHOCK PROTEIN 90 HSP90 CO-CHAPERONE AHA-1"/>
    <property type="match status" value="1"/>
</dbReference>
<comment type="similarity">
    <text evidence="1">Belongs to the AHA1 family.</text>
</comment>
<dbReference type="SUPFAM" id="SSF55961">
    <property type="entry name" value="Bet v1-like"/>
    <property type="match status" value="1"/>
</dbReference>